<organism evidence="6 7">
    <name type="scientific">Metallosphaera tengchongensis</name>
    <dbReference type="NCBI Taxonomy" id="1532350"/>
    <lineage>
        <taxon>Archaea</taxon>
        <taxon>Thermoproteota</taxon>
        <taxon>Thermoprotei</taxon>
        <taxon>Sulfolobales</taxon>
        <taxon>Sulfolobaceae</taxon>
        <taxon>Metallosphaera</taxon>
    </lineage>
</organism>
<evidence type="ECO:0000313" key="7">
    <source>
        <dbReference type="Proteomes" id="UP000509301"/>
    </source>
</evidence>
<dbReference type="Pfam" id="PF00127">
    <property type="entry name" value="Copper-bind"/>
    <property type="match status" value="1"/>
</dbReference>
<dbReference type="InterPro" id="IPR028871">
    <property type="entry name" value="BlueCu_1_BS"/>
</dbReference>
<dbReference type="GeneID" id="55642322"/>
<dbReference type="KEGG" id="mten:GWK48_10225"/>
<dbReference type="GO" id="GO:0005507">
    <property type="term" value="F:copper ion binding"/>
    <property type="evidence" value="ECO:0007669"/>
    <property type="project" value="InterPro"/>
</dbReference>
<dbReference type="PROSITE" id="PS00196">
    <property type="entry name" value="COPPER_BLUE"/>
    <property type="match status" value="1"/>
</dbReference>
<evidence type="ECO:0000256" key="1">
    <source>
        <dbReference type="ARBA" id="ARBA00022448"/>
    </source>
</evidence>
<proteinExistence type="predicted"/>
<feature type="domain" description="Blue (type 1) copper" evidence="5">
    <location>
        <begin position="166"/>
        <end position="245"/>
    </location>
</feature>
<dbReference type="Gene3D" id="2.60.40.420">
    <property type="entry name" value="Cupredoxins - blue copper proteins"/>
    <property type="match status" value="1"/>
</dbReference>
<name>A0A6N0NXW5_9CREN</name>
<dbReference type="EMBL" id="CP049074">
    <property type="protein sequence ID" value="QKR00713.1"/>
    <property type="molecule type" value="Genomic_DNA"/>
</dbReference>
<accession>A0A6N0NXW5</accession>
<dbReference type="AlphaFoldDB" id="A0A6N0NXW5"/>
<sequence>MNKILLMLILVVALGLVVTYSYTQIYIPRYYAQQSVDYYNQQLGMMGYYGGSGMMGGMMGGYGMGSYNGYATAYAQRIPIQQAEVYVNFSSPSAEVFRANDTVVLTGNNVNLVILSMGHGRAFNLTHYAGGAHAQDNVFVTYGLVNPTIIVPVGSEVHITLINLDEGDYHNLAITPVPPPYPYYSMMDVRMDVLGMTPMLPPANYGVGMAYEFSFSTVFQTPGTYYYICEYPGHAQMGMYGEIEVV</sequence>
<keyword evidence="3" id="KW-0249">Electron transport</keyword>
<dbReference type="InterPro" id="IPR008972">
    <property type="entry name" value="Cupredoxin"/>
</dbReference>
<dbReference type="InterPro" id="IPR000923">
    <property type="entry name" value="BlueCu_1"/>
</dbReference>
<dbReference type="OrthoDB" id="4392at2157"/>
<keyword evidence="1" id="KW-0813">Transport</keyword>
<dbReference type="RefSeq" id="WP_174632001.1">
    <property type="nucleotide sequence ID" value="NZ_CP049074.1"/>
</dbReference>
<keyword evidence="7" id="KW-1185">Reference proteome</keyword>
<gene>
    <name evidence="6" type="ORF">GWK48_10225</name>
</gene>
<evidence type="ECO:0000256" key="2">
    <source>
        <dbReference type="ARBA" id="ARBA00022723"/>
    </source>
</evidence>
<evidence type="ECO:0000313" key="6">
    <source>
        <dbReference type="EMBL" id="QKR00713.1"/>
    </source>
</evidence>
<evidence type="ECO:0000256" key="4">
    <source>
        <dbReference type="ARBA" id="ARBA00023008"/>
    </source>
</evidence>
<reference evidence="6 7" key="1">
    <citation type="submission" date="2020-02" db="EMBL/GenBank/DDBJ databases">
        <title>Comparative genome analysis reveals the metabolism and evolution of the thermophilic archaeal genus Metallosphaera.</title>
        <authorList>
            <person name="Jiang C."/>
        </authorList>
    </citation>
    <scope>NUCLEOTIDE SEQUENCE [LARGE SCALE GENOMIC DNA]</scope>
    <source>
        <strain evidence="6 7">Ric-A</strain>
    </source>
</reference>
<evidence type="ECO:0000259" key="5">
    <source>
        <dbReference type="Pfam" id="PF00127"/>
    </source>
</evidence>
<keyword evidence="4" id="KW-0186">Copper</keyword>
<evidence type="ECO:0000256" key="3">
    <source>
        <dbReference type="ARBA" id="ARBA00022982"/>
    </source>
</evidence>
<protein>
    <recommendedName>
        <fullName evidence="5">Blue (type 1) copper domain-containing protein</fullName>
    </recommendedName>
</protein>
<dbReference type="SUPFAM" id="SSF49503">
    <property type="entry name" value="Cupredoxins"/>
    <property type="match status" value="1"/>
</dbReference>
<keyword evidence="2" id="KW-0479">Metal-binding</keyword>
<dbReference type="Proteomes" id="UP000509301">
    <property type="component" value="Chromosome"/>
</dbReference>
<dbReference type="GO" id="GO:0009055">
    <property type="term" value="F:electron transfer activity"/>
    <property type="evidence" value="ECO:0007669"/>
    <property type="project" value="InterPro"/>
</dbReference>